<keyword evidence="1" id="KW-0472">Membrane</keyword>
<name>A0A5J5F7L8_9PEZI</name>
<protein>
    <submittedName>
        <fullName evidence="2">Uncharacterized protein</fullName>
    </submittedName>
</protein>
<dbReference type="InParanoid" id="A0A5J5F7L8"/>
<reference evidence="2 3" key="1">
    <citation type="submission" date="2019-09" db="EMBL/GenBank/DDBJ databases">
        <title>Draft genome of the ectomycorrhizal ascomycete Sphaerosporella brunnea.</title>
        <authorList>
            <consortium name="DOE Joint Genome Institute"/>
            <person name="Benucci G.M."/>
            <person name="Marozzi G."/>
            <person name="Antonielli L."/>
            <person name="Sanchez S."/>
            <person name="Marco P."/>
            <person name="Wang X."/>
            <person name="Falini L.B."/>
            <person name="Barry K."/>
            <person name="Haridas S."/>
            <person name="Lipzen A."/>
            <person name="Labutti K."/>
            <person name="Grigoriev I.V."/>
            <person name="Murat C."/>
            <person name="Martin F."/>
            <person name="Albertini E."/>
            <person name="Donnini D."/>
            <person name="Bonito G."/>
        </authorList>
    </citation>
    <scope>NUCLEOTIDE SEQUENCE [LARGE SCALE GENOMIC DNA]</scope>
    <source>
        <strain evidence="2 3">Sb_GMNB300</strain>
    </source>
</reference>
<dbReference type="EMBL" id="VXIS01000019">
    <property type="protein sequence ID" value="KAA8912916.1"/>
    <property type="molecule type" value="Genomic_DNA"/>
</dbReference>
<organism evidence="2 3">
    <name type="scientific">Sphaerosporella brunnea</name>
    <dbReference type="NCBI Taxonomy" id="1250544"/>
    <lineage>
        <taxon>Eukaryota</taxon>
        <taxon>Fungi</taxon>
        <taxon>Dikarya</taxon>
        <taxon>Ascomycota</taxon>
        <taxon>Pezizomycotina</taxon>
        <taxon>Pezizomycetes</taxon>
        <taxon>Pezizales</taxon>
        <taxon>Pyronemataceae</taxon>
        <taxon>Sphaerosporella</taxon>
    </lineage>
</organism>
<dbReference type="AlphaFoldDB" id="A0A5J5F7L8"/>
<proteinExistence type="predicted"/>
<evidence type="ECO:0000256" key="1">
    <source>
        <dbReference type="SAM" id="Phobius"/>
    </source>
</evidence>
<comment type="caution">
    <text evidence="2">The sequence shown here is derived from an EMBL/GenBank/DDBJ whole genome shotgun (WGS) entry which is preliminary data.</text>
</comment>
<dbReference type="Proteomes" id="UP000326924">
    <property type="component" value="Unassembled WGS sequence"/>
</dbReference>
<accession>A0A5J5F7L8</accession>
<keyword evidence="3" id="KW-1185">Reference proteome</keyword>
<feature type="transmembrane region" description="Helical" evidence="1">
    <location>
        <begin position="159"/>
        <end position="182"/>
    </location>
</feature>
<sequence length="185" mass="20456">MRSAFVSRELSVSPGSLIKKCLGGRNPVRTSLLAAVHEEQRLHNDSRPPCSGSLASNRSSLWASTTVFKSAGRSAVLLRDATPTMIAMVNPLAVQMVQSTLPGNPGSYYHTAGSQKEMKSEMNAKFDKMDAKIDANFDKLNTKMDREYDKRMYCKFDRLLYAIIGSFATVLSTGGFASYLTWKKQ</sequence>
<keyword evidence="1" id="KW-0812">Transmembrane</keyword>
<evidence type="ECO:0000313" key="2">
    <source>
        <dbReference type="EMBL" id="KAA8912916.1"/>
    </source>
</evidence>
<keyword evidence="1" id="KW-1133">Transmembrane helix</keyword>
<evidence type="ECO:0000313" key="3">
    <source>
        <dbReference type="Proteomes" id="UP000326924"/>
    </source>
</evidence>
<gene>
    <name evidence="2" type="ORF">FN846DRAFT_222404</name>
</gene>